<dbReference type="EMBL" id="QBKR01000002">
    <property type="protein sequence ID" value="PTX64583.1"/>
    <property type="molecule type" value="Genomic_DNA"/>
</dbReference>
<dbReference type="OrthoDB" id="9781333at2"/>
<evidence type="ECO:0000259" key="1">
    <source>
        <dbReference type="PROSITE" id="PS50234"/>
    </source>
</evidence>
<accession>A0A2T6C8F6</accession>
<dbReference type="Pfam" id="PF13768">
    <property type="entry name" value="VWA_3"/>
    <property type="match status" value="1"/>
</dbReference>
<name>A0A2T6C8F6_9BACL</name>
<reference evidence="2 3" key="1">
    <citation type="submission" date="2018-04" db="EMBL/GenBank/DDBJ databases">
        <title>Genomic Encyclopedia of Archaeal and Bacterial Type Strains, Phase II (KMG-II): from individual species to whole genera.</title>
        <authorList>
            <person name="Goeker M."/>
        </authorList>
    </citation>
    <scope>NUCLEOTIDE SEQUENCE [LARGE SCALE GENOMIC DNA]</scope>
    <source>
        <strain evidence="2 3">DSM 45787</strain>
    </source>
</reference>
<dbReference type="SUPFAM" id="SSF53300">
    <property type="entry name" value="vWA-like"/>
    <property type="match status" value="1"/>
</dbReference>
<gene>
    <name evidence="2" type="ORF">C8P63_10277</name>
</gene>
<dbReference type="PANTHER" id="PTHR45737:SF6">
    <property type="entry name" value="VON WILLEBRAND FACTOR A DOMAIN-CONTAINING PROTEIN 5A"/>
    <property type="match status" value="1"/>
</dbReference>
<dbReference type="InterPro" id="IPR008930">
    <property type="entry name" value="Terpenoid_cyclase/PrenylTrfase"/>
</dbReference>
<evidence type="ECO:0000313" key="2">
    <source>
        <dbReference type="EMBL" id="PTX64583.1"/>
    </source>
</evidence>
<dbReference type="Gene3D" id="3.40.50.410">
    <property type="entry name" value="von Willebrand factor, type A domain"/>
    <property type="match status" value="1"/>
</dbReference>
<protein>
    <submittedName>
        <fullName evidence="2">von Willebrand factor type A domain-containing protein</fullName>
    </submittedName>
</protein>
<organism evidence="2 3">
    <name type="scientific">Melghirimyces profundicolus</name>
    <dbReference type="NCBI Taxonomy" id="1242148"/>
    <lineage>
        <taxon>Bacteria</taxon>
        <taxon>Bacillati</taxon>
        <taxon>Bacillota</taxon>
        <taxon>Bacilli</taxon>
        <taxon>Bacillales</taxon>
        <taxon>Thermoactinomycetaceae</taxon>
        <taxon>Melghirimyces</taxon>
    </lineage>
</organism>
<dbReference type="SUPFAM" id="SSF48239">
    <property type="entry name" value="Terpenoid cyclases/Protein prenyltransferases"/>
    <property type="match status" value="1"/>
</dbReference>
<dbReference type="Proteomes" id="UP000244240">
    <property type="component" value="Unassembled WGS sequence"/>
</dbReference>
<dbReference type="AlphaFoldDB" id="A0A2T6C8F6"/>
<feature type="domain" description="VWFA" evidence="1">
    <location>
        <begin position="30"/>
        <end position="204"/>
    </location>
</feature>
<dbReference type="InterPro" id="IPR036465">
    <property type="entry name" value="vWFA_dom_sf"/>
</dbReference>
<comment type="caution">
    <text evidence="2">The sequence shown here is derived from an EMBL/GenBank/DDBJ whole genome shotgun (WGS) entry which is preliminary data.</text>
</comment>
<sequence length="555" mass="62362">MAAPGKGDGGTLYLTFIPELEMPETERARDYMFLIDISSSMMGTKMEEAKNALLMCLRNLSEGDTFNMIAFESECHHFSKQGSVTFRQDTLDRATRWIRNLEPMGGTEIFQPIRLALQGKTGPKDRRVLLFTDGQVGNEREITQSVKRTIGRRRMFPFGIDTSVNEAFIHQLAENGNGKSVMIYPGEPLEEKILLQFQRIASPMVEGLKLEGAGMILKDVVPKRLPGLFHREPMTVMARFDGSLPEYIHLTGQVEGVPLTMAAPVEVAPQSTQPLLEKIWARNKLKEMEAELPTGNPRRDERMEKEMVALSKQFQVLCGRTSFVSVLERMEKATGLPVTETVPVAPPRGWDMMGRRAGTGRRFFSLSLQLQDFMSEVMEFSRETGFDGKNFKSEEAVEGGPARKDDLSLPSLLRVLARNQLADGAFHDRGETDASRQLGITAVALLAFLSPNAEIRLYQRQLQKAIRWFAQRLSDTAGDDAVALMEEVLRETEQGSSSKPDLSMIRTRLAQSRNRMETLLSRLRDEAELESRIRLAKEESDVVSVIAELALRKAM</sequence>
<dbReference type="PANTHER" id="PTHR45737">
    <property type="entry name" value="VON WILLEBRAND FACTOR A DOMAIN-CONTAINING PROTEIN 5A"/>
    <property type="match status" value="1"/>
</dbReference>
<dbReference type="PROSITE" id="PS50234">
    <property type="entry name" value="VWFA"/>
    <property type="match status" value="1"/>
</dbReference>
<dbReference type="InterPro" id="IPR002035">
    <property type="entry name" value="VWF_A"/>
</dbReference>
<evidence type="ECO:0000313" key="3">
    <source>
        <dbReference type="Proteomes" id="UP000244240"/>
    </source>
</evidence>
<dbReference type="SMART" id="SM00327">
    <property type="entry name" value="VWA"/>
    <property type="match status" value="1"/>
</dbReference>
<proteinExistence type="predicted"/>
<dbReference type="RefSeq" id="WP_108021653.1">
    <property type="nucleotide sequence ID" value="NZ_QBKR01000002.1"/>
</dbReference>
<keyword evidence="3" id="KW-1185">Reference proteome</keyword>